<keyword evidence="1" id="KW-1133">Transmembrane helix</keyword>
<sequence>MKPDTMLDVGGLTLEEELAYVRLCGARGPEHRQRRNWALTLLMITGALLCCFAAVGAVRDASGLSAGTAVLAGLAAVILNRGIRPNAAPPLEIADLDMAAQLDAALTDFLDGARVGASQIKALRQGGTLLAAALGALVFDVLR</sequence>
<evidence type="ECO:0000313" key="2">
    <source>
        <dbReference type="EMBL" id="MFD3263605.1"/>
    </source>
</evidence>
<evidence type="ECO:0008006" key="4">
    <source>
        <dbReference type="Google" id="ProtNLM"/>
    </source>
</evidence>
<proteinExistence type="predicted"/>
<keyword evidence="3" id="KW-1185">Reference proteome</keyword>
<comment type="caution">
    <text evidence="2">The sequence shown here is derived from an EMBL/GenBank/DDBJ whole genome shotgun (WGS) entry which is preliminary data.</text>
</comment>
<dbReference type="RefSeq" id="WP_377368654.1">
    <property type="nucleotide sequence ID" value="NZ_JAOTJD010000008.1"/>
</dbReference>
<dbReference type="Proteomes" id="UP001598130">
    <property type="component" value="Unassembled WGS sequence"/>
</dbReference>
<dbReference type="EMBL" id="JAOTJD010000008">
    <property type="protein sequence ID" value="MFD3263605.1"/>
    <property type="molecule type" value="Genomic_DNA"/>
</dbReference>
<name>A0ABW6CKJ6_9CAUL</name>
<gene>
    <name evidence="2" type="ORF">OCL97_06430</name>
</gene>
<feature type="transmembrane region" description="Helical" evidence="1">
    <location>
        <begin position="37"/>
        <end position="58"/>
    </location>
</feature>
<feature type="transmembrane region" description="Helical" evidence="1">
    <location>
        <begin position="64"/>
        <end position="83"/>
    </location>
</feature>
<evidence type="ECO:0000256" key="1">
    <source>
        <dbReference type="SAM" id="Phobius"/>
    </source>
</evidence>
<reference evidence="2 3" key="1">
    <citation type="submission" date="2022-09" db="EMBL/GenBank/DDBJ databases">
        <title>New species of Phenylobacterium.</title>
        <authorList>
            <person name="Mieszkin S."/>
        </authorList>
    </citation>
    <scope>NUCLEOTIDE SEQUENCE [LARGE SCALE GENOMIC DNA]</scope>
    <source>
        <strain evidence="2 3">HK31-G</strain>
    </source>
</reference>
<keyword evidence="1" id="KW-0812">Transmembrane</keyword>
<keyword evidence="1" id="KW-0472">Membrane</keyword>
<organism evidence="2 3">
    <name type="scientific">Phenylobacterium ferrooxidans</name>
    <dbReference type="NCBI Taxonomy" id="2982689"/>
    <lineage>
        <taxon>Bacteria</taxon>
        <taxon>Pseudomonadati</taxon>
        <taxon>Pseudomonadota</taxon>
        <taxon>Alphaproteobacteria</taxon>
        <taxon>Caulobacterales</taxon>
        <taxon>Caulobacteraceae</taxon>
        <taxon>Phenylobacterium</taxon>
    </lineage>
</organism>
<evidence type="ECO:0000313" key="3">
    <source>
        <dbReference type="Proteomes" id="UP001598130"/>
    </source>
</evidence>
<protein>
    <recommendedName>
        <fullName evidence="4">DUF2157 domain-containing protein</fullName>
    </recommendedName>
</protein>
<accession>A0ABW6CKJ6</accession>